<dbReference type="RefSeq" id="WP_186487796.1">
    <property type="nucleotide sequence ID" value="NZ_JACOGI010000001.1"/>
</dbReference>
<dbReference type="PROSITE" id="PS51379">
    <property type="entry name" value="4FE4S_FER_2"/>
    <property type="match status" value="2"/>
</dbReference>
<evidence type="ECO:0000313" key="5">
    <source>
        <dbReference type="EMBL" id="MBC3515986.1"/>
    </source>
</evidence>
<dbReference type="SUPFAM" id="SSF55469">
    <property type="entry name" value="FMN-dependent nitroreductase-like"/>
    <property type="match status" value="1"/>
</dbReference>
<dbReference type="PANTHER" id="PTHR23026:SF124">
    <property type="entry name" value="NITROREDUCTASE FD-NR2"/>
    <property type="match status" value="1"/>
</dbReference>
<protein>
    <submittedName>
        <fullName evidence="5">Nitroreductase family protein</fullName>
    </submittedName>
</protein>
<dbReference type="InterPro" id="IPR017900">
    <property type="entry name" value="4Fe4S_Fe_S_CS"/>
</dbReference>
<dbReference type="PANTHER" id="PTHR23026">
    <property type="entry name" value="NADPH NITROREDUCTASE"/>
    <property type="match status" value="1"/>
</dbReference>
<dbReference type="InterPro" id="IPR029479">
    <property type="entry name" value="Nitroreductase"/>
</dbReference>
<evidence type="ECO:0000256" key="1">
    <source>
        <dbReference type="ARBA" id="ARBA00022723"/>
    </source>
</evidence>
<sequence>MSAVIEIDTERCTGCMQCVQLCVTQAIDVVGGRAAPSARGCISCGHCAAICPVGAVKLPQYPQWDPEPYTSQRYDVDPDQLLRMMQFRRSIRRFTGEKVSRRQIDKLLQAGCAAPTGSNRQQVRYVVLDEQLPQIEERIFASLARYAARRGIEGMQRRYEDFLQDRQKDTLFYGGSQMIAVLAPQVVDGCLAAANIELMAHAMGLGALYCGFAQCAIAEDDALRAFFGVTDDLQLATCLVLGHPAVHYRRPAPKKPAEVVWR</sequence>
<keyword evidence="1" id="KW-0479">Metal-binding</keyword>
<evidence type="ECO:0000313" key="6">
    <source>
        <dbReference type="Proteomes" id="UP000597668"/>
    </source>
</evidence>
<dbReference type="AlphaFoldDB" id="A0A8J6M178"/>
<proteinExistence type="predicted"/>
<dbReference type="Proteomes" id="UP000597668">
    <property type="component" value="Unassembled WGS sequence"/>
</dbReference>
<dbReference type="Gene3D" id="3.40.109.10">
    <property type="entry name" value="NADH Oxidase"/>
    <property type="match status" value="1"/>
</dbReference>
<accession>A0A8J6M178</accession>
<dbReference type="EMBL" id="JACOGI010000001">
    <property type="protein sequence ID" value="MBC3515986.1"/>
    <property type="molecule type" value="Genomic_DNA"/>
</dbReference>
<keyword evidence="6" id="KW-1185">Reference proteome</keyword>
<organism evidence="5 6">
    <name type="scientific">Neobittarella massiliensis</name>
    <name type="common">ex Bilen et al. 2018</name>
    <dbReference type="NCBI Taxonomy" id="2041842"/>
    <lineage>
        <taxon>Bacteria</taxon>
        <taxon>Bacillati</taxon>
        <taxon>Bacillota</taxon>
        <taxon>Clostridia</taxon>
        <taxon>Eubacteriales</taxon>
        <taxon>Oscillospiraceae</taxon>
        <taxon>Neobittarella (ex Bilen et al. 2018)</taxon>
    </lineage>
</organism>
<reference evidence="5" key="1">
    <citation type="submission" date="2020-08" db="EMBL/GenBank/DDBJ databases">
        <authorList>
            <person name="Liu C."/>
            <person name="Sun Q."/>
        </authorList>
    </citation>
    <scope>NUCLEOTIDE SEQUENCE</scope>
    <source>
        <strain evidence="5">NSJ-65</strain>
    </source>
</reference>
<dbReference type="Pfam" id="PF00881">
    <property type="entry name" value="Nitroreductase"/>
    <property type="match status" value="1"/>
</dbReference>
<feature type="domain" description="4Fe-4S ferredoxin-type" evidence="4">
    <location>
        <begin position="41"/>
        <end position="61"/>
    </location>
</feature>
<evidence type="ECO:0000259" key="4">
    <source>
        <dbReference type="PROSITE" id="PS51379"/>
    </source>
</evidence>
<gene>
    <name evidence="5" type="ORF">H8K20_06205</name>
</gene>
<comment type="caution">
    <text evidence="5">The sequence shown here is derived from an EMBL/GenBank/DDBJ whole genome shotgun (WGS) entry which is preliminary data.</text>
</comment>
<evidence type="ECO:0000256" key="2">
    <source>
        <dbReference type="ARBA" id="ARBA00023004"/>
    </source>
</evidence>
<evidence type="ECO:0000256" key="3">
    <source>
        <dbReference type="ARBA" id="ARBA00023014"/>
    </source>
</evidence>
<dbReference type="Gene3D" id="3.30.70.20">
    <property type="match status" value="1"/>
</dbReference>
<dbReference type="PROSITE" id="PS00198">
    <property type="entry name" value="4FE4S_FER_1"/>
    <property type="match status" value="1"/>
</dbReference>
<keyword evidence="3" id="KW-0411">Iron-sulfur</keyword>
<dbReference type="Pfam" id="PF13237">
    <property type="entry name" value="Fer4_10"/>
    <property type="match status" value="1"/>
</dbReference>
<dbReference type="InterPro" id="IPR000415">
    <property type="entry name" value="Nitroreductase-like"/>
</dbReference>
<dbReference type="GO" id="GO:0046872">
    <property type="term" value="F:metal ion binding"/>
    <property type="evidence" value="ECO:0007669"/>
    <property type="project" value="UniProtKB-KW"/>
</dbReference>
<dbReference type="SUPFAM" id="SSF54862">
    <property type="entry name" value="4Fe-4S ferredoxins"/>
    <property type="match status" value="1"/>
</dbReference>
<dbReference type="InterPro" id="IPR050627">
    <property type="entry name" value="Nitroreductase/BluB"/>
</dbReference>
<feature type="domain" description="4Fe-4S ferredoxin-type" evidence="4">
    <location>
        <begin position="3"/>
        <end position="32"/>
    </location>
</feature>
<name>A0A8J6M178_9FIRM</name>
<keyword evidence="2" id="KW-0408">Iron</keyword>
<dbReference type="GO" id="GO:0016491">
    <property type="term" value="F:oxidoreductase activity"/>
    <property type="evidence" value="ECO:0007669"/>
    <property type="project" value="InterPro"/>
</dbReference>
<dbReference type="InterPro" id="IPR017896">
    <property type="entry name" value="4Fe4S_Fe-S-bd"/>
</dbReference>
<dbReference type="GO" id="GO:0051536">
    <property type="term" value="F:iron-sulfur cluster binding"/>
    <property type="evidence" value="ECO:0007669"/>
    <property type="project" value="UniProtKB-KW"/>
</dbReference>